<proteinExistence type="predicted"/>
<organism evidence="1 2">
    <name type="scientific">Artemisia annua</name>
    <name type="common">Sweet wormwood</name>
    <dbReference type="NCBI Taxonomy" id="35608"/>
    <lineage>
        <taxon>Eukaryota</taxon>
        <taxon>Viridiplantae</taxon>
        <taxon>Streptophyta</taxon>
        <taxon>Embryophyta</taxon>
        <taxon>Tracheophyta</taxon>
        <taxon>Spermatophyta</taxon>
        <taxon>Magnoliopsida</taxon>
        <taxon>eudicotyledons</taxon>
        <taxon>Gunneridae</taxon>
        <taxon>Pentapetalae</taxon>
        <taxon>asterids</taxon>
        <taxon>campanulids</taxon>
        <taxon>Asterales</taxon>
        <taxon>Asteraceae</taxon>
        <taxon>Asteroideae</taxon>
        <taxon>Anthemideae</taxon>
        <taxon>Artemisiinae</taxon>
        <taxon>Artemisia</taxon>
    </lineage>
</organism>
<comment type="caution">
    <text evidence="1">The sequence shown here is derived from an EMBL/GenBank/DDBJ whole genome shotgun (WGS) entry which is preliminary data.</text>
</comment>
<reference evidence="1 2" key="1">
    <citation type="journal article" date="2018" name="Mol. Plant">
        <title>The genome of Artemisia annua provides insight into the evolution of Asteraceae family and artemisinin biosynthesis.</title>
        <authorList>
            <person name="Shen Q."/>
            <person name="Zhang L."/>
            <person name="Liao Z."/>
            <person name="Wang S."/>
            <person name="Yan T."/>
            <person name="Shi P."/>
            <person name="Liu M."/>
            <person name="Fu X."/>
            <person name="Pan Q."/>
            <person name="Wang Y."/>
            <person name="Lv Z."/>
            <person name="Lu X."/>
            <person name="Zhang F."/>
            <person name="Jiang W."/>
            <person name="Ma Y."/>
            <person name="Chen M."/>
            <person name="Hao X."/>
            <person name="Li L."/>
            <person name="Tang Y."/>
            <person name="Lv G."/>
            <person name="Zhou Y."/>
            <person name="Sun X."/>
            <person name="Brodelius P.E."/>
            <person name="Rose J.K.C."/>
            <person name="Tang K."/>
        </authorList>
    </citation>
    <scope>NUCLEOTIDE SEQUENCE [LARGE SCALE GENOMIC DNA]</scope>
    <source>
        <strain evidence="2">cv. Huhao1</strain>
        <tissue evidence="1">Leaf</tissue>
    </source>
</reference>
<dbReference type="AlphaFoldDB" id="A0A2U1ND36"/>
<evidence type="ECO:0000313" key="2">
    <source>
        <dbReference type="Proteomes" id="UP000245207"/>
    </source>
</evidence>
<evidence type="ECO:0000313" key="1">
    <source>
        <dbReference type="EMBL" id="PWA71429.1"/>
    </source>
</evidence>
<protein>
    <submittedName>
        <fullName evidence="1">Uncharacterized protein</fullName>
    </submittedName>
</protein>
<keyword evidence="2" id="KW-1185">Reference proteome</keyword>
<accession>A0A2U1ND36</accession>
<dbReference type="EMBL" id="PKPP01003084">
    <property type="protein sequence ID" value="PWA71429.1"/>
    <property type="molecule type" value="Genomic_DNA"/>
</dbReference>
<name>A0A2U1ND36_ARTAN</name>
<sequence>MKIFDLVHELCWTNCWEWIGGGDEGRVGGLAGVGGSNGATLGGAMFGVMGLPGNGAGVGAMDGVIPGIGDDGVGGMGKGSGLAGGEVPDGGGDVGMLGGLAGRGMAVGEMGNGGGEVGSL</sequence>
<dbReference type="Proteomes" id="UP000245207">
    <property type="component" value="Unassembled WGS sequence"/>
</dbReference>
<gene>
    <name evidence="1" type="ORF">CTI12_AA281690</name>
</gene>